<protein>
    <recommendedName>
        <fullName evidence="5">CxC5 like cysteine cluster associated with KDZ domain-containing protein</fullName>
    </recommendedName>
</protein>
<keyword evidence="4" id="KW-1185">Reference proteome</keyword>
<reference evidence="4" key="1">
    <citation type="journal article" date="2011" name="Proc. Natl. Acad. Sci. U.S.A.">
        <title>Obligate biotrophy features unraveled by the genomic analysis of rust fungi.</title>
        <authorList>
            <person name="Duplessis S."/>
            <person name="Cuomo C.A."/>
            <person name="Lin Y.-C."/>
            <person name="Aerts A."/>
            <person name="Tisserant E."/>
            <person name="Veneault-Fourrey C."/>
            <person name="Joly D.L."/>
            <person name="Hacquard S."/>
            <person name="Amselem J."/>
            <person name="Cantarel B.L."/>
            <person name="Chiu R."/>
            <person name="Coutinho P.M."/>
            <person name="Feau N."/>
            <person name="Field M."/>
            <person name="Frey P."/>
            <person name="Gelhaye E."/>
            <person name="Goldberg J."/>
            <person name="Grabherr M.G."/>
            <person name="Kodira C.D."/>
            <person name="Kohler A."/>
            <person name="Kuees U."/>
            <person name="Lindquist E.A."/>
            <person name="Lucas S.M."/>
            <person name="Mago R."/>
            <person name="Mauceli E."/>
            <person name="Morin E."/>
            <person name="Murat C."/>
            <person name="Pangilinan J.L."/>
            <person name="Park R."/>
            <person name="Pearson M."/>
            <person name="Quesneville H."/>
            <person name="Rouhier N."/>
            <person name="Sakthikumar S."/>
            <person name="Salamov A.A."/>
            <person name="Schmutz J."/>
            <person name="Selles B."/>
            <person name="Shapiro H."/>
            <person name="Tanguay P."/>
            <person name="Tuskan G.A."/>
            <person name="Henrissat B."/>
            <person name="Van de Peer Y."/>
            <person name="Rouze P."/>
            <person name="Ellis J.G."/>
            <person name="Dodds P.N."/>
            <person name="Schein J.E."/>
            <person name="Zhong S."/>
            <person name="Hamelin R.C."/>
            <person name="Grigoriev I.V."/>
            <person name="Szabo L.J."/>
            <person name="Martin F."/>
        </authorList>
    </citation>
    <scope>NUCLEOTIDE SEQUENCE [LARGE SCALE GENOMIC DNA]</scope>
    <source>
        <strain evidence="4">98AG31 / pathotype 3-4-7</strain>
    </source>
</reference>
<dbReference type="Proteomes" id="UP000001072">
    <property type="component" value="Unassembled WGS sequence"/>
</dbReference>
<sequence>MLLTDLVTRLHDQSPTLATKLTLSQLVQFVNLASDVYKRADRALNFTLDDTRILPFLKLALDLDMDLADYEALWNLSFPSLPFSWIDTGARIRSQGLTHHLTTKVHEFYLTPPISSCLVCDSPSKRNLHLRPRREGYVYDLDGIHSAEFHTRVCSDCSTTYRPSYYITNKTRYYYTEAQGRHRDVFQVHCHFAMSHQLAKNFRHCQMLAQTYPPTRHSRQLHPECPKKLPATQLICGAYSDGTLAGVTSFNDYSRTPLHCRPRQATKVIRAVVTNGLTIGHWQCTASLVQLEELAYRSGNPPPNGPCLNPLPKVTSRFCAAHEVSLKGWCWAQPCTNLAEADSQTCSNEDHRNAFADFQAQKKKNFALKAMLNRPGSNLPSDPTVHLNPFTAEIIDLDEIHNTDEADCLHEAARDGGAAKPKKTPSCSRCRTHNDQLIVGTCGIILSRRTFYNAEAPSALRDYLLEAFPEGLPEVVFYDNACTLLRVIHNGEKDPTPFENTIIPVDPFHHASHKVSDHFCQRYTNPKNFPDLQKDGSWIFNSSAGELSNIWYSGFASMCRNMQGTSGIHWGTKVVVFQRNAMPYGSITRKWEEV</sequence>
<dbReference type="InterPro" id="IPR041539">
    <property type="entry name" value="CxC5"/>
</dbReference>
<evidence type="ECO:0000313" key="3">
    <source>
        <dbReference type="EMBL" id="EGF98434.1"/>
    </source>
</evidence>
<dbReference type="HOGENOM" id="CLU_004966_5_1_1"/>
<evidence type="ECO:0008006" key="5">
    <source>
        <dbReference type="Google" id="ProtNLM"/>
    </source>
</evidence>
<organism evidence="4">
    <name type="scientific">Melampsora larici-populina (strain 98AG31 / pathotype 3-4-7)</name>
    <name type="common">Poplar leaf rust fungus</name>
    <dbReference type="NCBI Taxonomy" id="747676"/>
    <lineage>
        <taxon>Eukaryota</taxon>
        <taxon>Fungi</taxon>
        <taxon>Dikarya</taxon>
        <taxon>Basidiomycota</taxon>
        <taxon>Pucciniomycotina</taxon>
        <taxon>Pucciniomycetes</taxon>
        <taxon>Pucciniales</taxon>
        <taxon>Melampsoraceae</taxon>
        <taxon>Melampsora</taxon>
    </lineage>
</organism>
<dbReference type="EMBL" id="GL883176">
    <property type="protein sequence ID" value="EGF98434.1"/>
    <property type="molecule type" value="Genomic_DNA"/>
</dbReference>
<dbReference type="STRING" id="747676.F4SAB2"/>
<dbReference type="InParanoid" id="F4SAB2"/>
<dbReference type="GeneID" id="18937329"/>
<evidence type="ECO:0000259" key="2">
    <source>
        <dbReference type="Pfam" id="PF18721"/>
    </source>
</evidence>
<dbReference type="Pfam" id="PF18718">
    <property type="entry name" value="CxC5"/>
    <property type="match status" value="1"/>
</dbReference>
<dbReference type="InterPro" id="IPR040898">
    <property type="entry name" value="CxC6"/>
</dbReference>
<dbReference type="AlphaFoldDB" id="F4SAB2"/>
<proteinExistence type="predicted"/>
<dbReference type="eggNOG" id="ENOG502S1HF">
    <property type="taxonomic scope" value="Eukaryota"/>
</dbReference>
<dbReference type="KEGG" id="mlr:MELLADRAFT_95700"/>
<feature type="domain" description="CxC6 like cysteine cluster associated with KDZ" evidence="2">
    <location>
        <begin position="273"/>
        <end position="353"/>
    </location>
</feature>
<evidence type="ECO:0000259" key="1">
    <source>
        <dbReference type="Pfam" id="PF18718"/>
    </source>
</evidence>
<name>F4SAB2_MELLP</name>
<evidence type="ECO:0000313" key="4">
    <source>
        <dbReference type="Proteomes" id="UP000001072"/>
    </source>
</evidence>
<accession>F4SAB2</accession>
<gene>
    <name evidence="3" type="ORF">MELLADRAFT_95700</name>
</gene>
<dbReference type="Pfam" id="PF18721">
    <property type="entry name" value="CxC6"/>
    <property type="match status" value="1"/>
</dbReference>
<dbReference type="VEuPathDB" id="FungiDB:MELLADRAFT_95700"/>
<feature type="domain" description="CxC5 like cysteine cluster associated with KDZ" evidence="1">
    <location>
        <begin position="106"/>
        <end position="210"/>
    </location>
</feature>
<dbReference type="RefSeq" id="XP_007418307.1">
    <property type="nucleotide sequence ID" value="XM_007418245.1"/>
</dbReference>